<dbReference type="EMBL" id="VJZC01000174">
    <property type="protein sequence ID" value="MPY59950.1"/>
    <property type="molecule type" value="Genomic_DNA"/>
</dbReference>
<comment type="caution">
    <text evidence="1">The sequence shown here is derived from an EMBL/GenBank/DDBJ whole genome shotgun (WGS) entry which is preliminary data.</text>
</comment>
<gene>
    <name evidence="1" type="ORF">FNH08_23100</name>
</gene>
<evidence type="ECO:0000313" key="2">
    <source>
        <dbReference type="Proteomes" id="UP000400924"/>
    </source>
</evidence>
<name>A0A5N8XKF1_9ACTN</name>
<dbReference type="OrthoDB" id="981992at2"/>
<sequence>MSGEIPNPLEWHLVSDKEIEDYWESEDFSGLHQVARPVFLCPACGRIWVFWNGYEGDAVSYARESD</sequence>
<dbReference type="AlphaFoldDB" id="A0A5N8XKF1"/>
<proteinExistence type="predicted"/>
<organism evidence="1 2">
    <name type="scientific">Streptomyces spongiae</name>
    <dbReference type="NCBI Taxonomy" id="565072"/>
    <lineage>
        <taxon>Bacteria</taxon>
        <taxon>Bacillati</taxon>
        <taxon>Actinomycetota</taxon>
        <taxon>Actinomycetes</taxon>
        <taxon>Kitasatosporales</taxon>
        <taxon>Streptomycetaceae</taxon>
        <taxon>Streptomyces</taxon>
    </lineage>
</organism>
<dbReference type="RefSeq" id="WP_152773426.1">
    <property type="nucleotide sequence ID" value="NZ_VJZC01000174.1"/>
</dbReference>
<accession>A0A5N8XKF1</accession>
<keyword evidence="2" id="KW-1185">Reference proteome</keyword>
<dbReference type="Proteomes" id="UP000400924">
    <property type="component" value="Unassembled WGS sequence"/>
</dbReference>
<reference evidence="1 2" key="1">
    <citation type="submission" date="2019-07" db="EMBL/GenBank/DDBJ databases">
        <title>New species of Amycolatopsis and Streptomyces.</title>
        <authorList>
            <person name="Duangmal K."/>
            <person name="Teo W.F.A."/>
            <person name="Lipun K."/>
        </authorList>
    </citation>
    <scope>NUCLEOTIDE SEQUENCE [LARGE SCALE GENOMIC DNA]</scope>
    <source>
        <strain evidence="1 2">NBRC 106415</strain>
    </source>
</reference>
<protein>
    <submittedName>
        <fullName evidence="1">Uncharacterized protein</fullName>
    </submittedName>
</protein>
<evidence type="ECO:0000313" key="1">
    <source>
        <dbReference type="EMBL" id="MPY59950.1"/>
    </source>
</evidence>